<keyword evidence="3" id="KW-0813">Transport</keyword>
<keyword evidence="4 10" id="KW-0812">Transmembrane</keyword>
<proteinExistence type="inferred from homology"/>
<organism evidence="13 14">
    <name type="scientific">Adineta ricciae</name>
    <name type="common">Rotifer</name>
    <dbReference type="NCBI Taxonomy" id="249248"/>
    <lineage>
        <taxon>Eukaryota</taxon>
        <taxon>Metazoa</taxon>
        <taxon>Spiralia</taxon>
        <taxon>Gnathifera</taxon>
        <taxon>Rotifera</taxon>
        <taxon>Eurotatoria</taxon>
        <taxon>Bdelloidea</taxon>
        <taxon>Adinetida</taxon>
        <taxon>Adinetidae</taxon>
        <taxon>Adineta</taxon>
    </lineage>
</organism>
<dbReference type="SUPFAM" id="SSF52540">
    <property type="entry name" value="P-loop containing nucleoside triphosphate hydrolases"/>
    <property type="match status" value="2"/>
</dbReference>
<feature type="domain" description="ABC transporter" evidence="11">
    <location>
        <begin position="1085"/>
        <end position="1315"/>
    </location>
</feature>
<feature type="transmembrane region" description="Helical" evidence="10">
    <location>
        <begin position="788"/>
        <end position="812"/>
    </location>
</feature>
<evidence type="ECO:0000256" key="10">
    <source>
        <dbReference type="SAM" id="Phobius"/>
    </source>
</evidence>
<feature type="transmembrane region" description="Helical" evidence="10">
    <location>
        <begin position="91"/>
        <end position="113"/>
    </location>
</feature>
<evidence type="ECO:0000256" key="3">
    <source>
        <dbReference type="ARBA" id="ARBA00022448"/>
    </source>
</evidence>
<evidence type="ECO:0000313" key="13">
    <source>
        <dbReference type="EMBL" id="CAF0928773.1"/>
    </source>
</evidence>
<dbReference type="CDD" id="cd03250">
    <property type="entry name" value="ABCC_MRP_domain1"/>
    <property type="match status" value="1"/>
</dbReference>
<dbReference type="EMBL" id="CAJNOR010000487">
    <property type="protein sequence ID" value="CAF0928773.1"/>
    <property type="molecule type" value="Genomic_DNA"/>
</dbReference>
<evidence type="ECO:0000256" key="4">
    <source>
        <dbReference type="ARBA" id="ARBA00022692"/>
    </source>
</evidence>
<dbReference type="FunFam" id="3.40.50.300:FF:000163">
    <property type="entry name" value="Multidrug resistance-associated protein member 4"/>
    <property type="match status" value="1"/>
</dbReference>
<dbReference type="GO" id="GO:0005524">
    <property type="term" value="F:ATP binding"/>
    <property type="evidence" value="ECO:0007669"/>
    <property type="project" value="UniProtKB-KW"/>
</dbReference>
<dbReference type="GO" id="GO:0016020">
    <property type="term" value="C:membrane"/>
    <property type="evidence" value="ECO:0007669"/>
    <property type="project" value="UniProtKB-SubCell"/>
</dbReference>
<dbReference type="SUPFAM" id="SSF90123">
    <property type="entry name" value="ABC transporter transmembrane region"/>
    <property type="match status" value="2"/>
</dbReference>
<keyword evidence="6" id="KW-0547">Nucleotide-binding</keyword>
<keyword evidence="8 10" id="KW-1133">Transmembrane helix</keyword>
<dbReference type="PANTHER" id="PTHR24223">
    <property type="entry name" value="ATP-BINDING CASSETTE SUB-FAMILY C"/>
    <property type="match status" value="1"/>
</dbReference>
<dbReference type="CDD" id="cd18579">
    <property type="entry name" value="ABC_6TM_ABCC_D1"/>
    <property type="match status" value="1"/>
</dbReference>
<dbReference type="Pfam" id="PF00005">
    <property type="entry name" value="ABC_tran"/>
    <property type="match status" value="2"/>
</dbReference>
<comment type="similarity">
    <text evidence="2">Belongs to the ABC transporter superfamily. ABCC family. Conjugate transporter (TC 3.A.1.208) subfamily.</text>
</comment>
<feature type="domain" description="ABC transmembrane type-1" evidence="12">
    <location>
        <begin position="726"/>
        <end position="1048"/>
    </location>
</feature>
<dbReference type="PANTHER" id="PTHR24223:SF456">
    <property type="entry name" value="MULTIDRUG RESISTANCE-ASSOCIATED PROTEIN LETHAL(2)03659"/>
    <property type="match status" value="1"/>
</dbReference>
<dbReference type="InterPro" id="IPR003439">
    <property type="entry name" value="ABC_transporter-like_ATP-bd"/>
</dbReference>
<gene>
    <name evidence="13" type="ORF">XAT740_LOCUS9455</name>
</gene>
<keyword evidence="5" id="KW-0677">Repeat</keyword>
<dbReference type="InterPro" id="IPR017871">
    <property type="entry name" value="ABC_transporter-like_CS"/>
</dbReference>
<feature type="transmembrane region" description="Helical" evidence="10">
    <location>
        <begin position="125"/>
        <end position="145"/>
    </location>
</feature>
<feature type="domain" description="ABC transporter" evidence="11">
    <location>
        <begin position="413"/>
        <end position="637"/>
    </location>
</feature>
<evidence type="ECO:0000259" key="11">
    <source>
        <dbReference type="PROSITE" id="PS50893"/>
    </source>
</evidence>
<dbReference type="InterPro" id="IPR027417">
    <property type="entry name" value="P-loop_NTPase"/>
</dbReference>
<dbReference type="InterPro" id="IPR044746">
    <property type="entry name" value="ABCC_6TM_D1"/>
</dbReference>
<evidence type="ECO:0000256" key="6">
    <source>
        <dbReference type="ARBA" id="ARBA00022741"/>
    </source>
</evidence>
<feature type="domain" description="ABC transmembrane type-1" evidence="12">
    <location>
        <begin position="94"/>
        <end position="374"/>
    </location>
</feature>
<dbReference type="PROSITE" id="PS00211">
    <property type="entry name" value="ABC_TRANSPORTER_1"/>
    <property type="match status" value="2"/>
</dbReference>
<dbReference type="FunFam" id="3.40.50.300:FF:000973">
    <property type="entry name" value="Multidrug resistance-associated protein 4"/>
    <property type="match status" value="1"/>
</dbReference>
<dbReference type="InterPro" id="IPR003593">
    <property type="entry name" value="AAA+_ATPase"/>
</dbReference>
<dbReference type="GO" id="GO:0140359">
    <property type="term" value="F:ABC-type transporter activity"/>
    <property type="evidence" value="ECO:0007669"/>
    <property type="project" value="InterPro"/>
</dbReference>
<dbReference type="Pfam" id="PF00664">
    <property type="entry name" value="ABC_membrane"/>
    <property type="match status" value="3"/>
</dbReference>
<dbReference type="InterPro" id="IPR011527">
    <property type="entry name" value="ABC1_TM_dom"/>
</dbReference>
<feature type="transmembrane region" description="Helical" evidence="10">
    <location>
        <begin position="1019"/>
        <end position="1040"/>
    </location>
</feature>
<accession>A0A814BKJ8</accession>
<feature type="transmembrane region" description="Helical" evidence="10">
    <location>
        <begin position="317"/>
        <end position="337"/>
    </location>
</feature>
<name>A0A814BKJ8_ADIRI</name>
<feature type="transmembrane region" description="Helical" evidence="10">
    <location>
        <begin position="995"/>
        <end position="1013"/>
    </location>
</feature>
<dbReference type="Gene3D" id="1.20.1560.10">
    <property type="entry name" value="ABC transporter type 1, transmembrane domain"/>
    <property type="match status" value="2"/>
</dbReference>
<dbReference type="Proteomes" id="UP000663828">
    <property type="component" value="Unassembled WGS sequence"/>
</dbReference>
<dbReference type="GO" id="GO:0016887">
    <property type="term" value="F:ATP hydrolysis activity"/>
    <property type="evidence" value="ECO:0007669"/>
    <property type="project" value="InterPro"/>
</dbReference>
<evidence type="ECO:0000256" key="1">
    <source>
        <dbReference type="ARBA" id="ARBA00004141"/>
    </source>
</evidence>
<keyword evidence="7" id="KW-0067">ATP-binding</keyword>
<comment type="subcellular location">
    <subcellularLocation>
        <location evidence="1">Membrane</location>
        <topology evidence="1">Multi-pass membrane protein</topology>
    </subcellularLocation>
</comment>
<dbReference type="InterPro" id="IPR050173">
    <property type="entry name" value="ABC_transporter_C-like"/>
</dbReference>
<protein>
    <submittedName>
        <fullName evidence="13">Uncharacterized protein</fullName>
    </submittedName>
</protein>
<feature type="transmembrane region" description="Helical" evidence="10">
    <location>
        <begin position="210"/>
        <end position="227"/>
    </location>
</feature>
<evidence type="ECO:0000256" key="8">
    <source>
        <dbReference type="ARBA" id="ARBA00022989"/>
    </source>
</evidence>
<evidence type="ECO:0000256" key="5">
    <source>
        <dbReference type="ARBA" id="ARBA00022737"/>
    </source>
</evidence>
<keyword evidence="9 10" id="KW-0472">Membrane</keyword>
<dbReference type="PROSITE" id="PS50929">
    <property type="entry name" value="ABC_TM1F"/>
    <property type="match status" value="2"/>
</dbReference>
<reference evidence="13" key="1">
    <citation type="submission" date="2021-02" db="EMBL/GenBank/DDBJ databases">
        <authorList>
            <person name="Nowell W R."/>
        </authorList>
    </citation>
    <scope>NUCLEOTIDE SEQUENCE</scope>
</reference>
<evidence type="ECO:0000256" key="9">
    <source>
        <dbReference type="ARBA" id="ARBA00023136"/>
    </source>
</evidence>
<dbReference type="PROSITE" id="PS50893">
    <property type="entry name" value="ABC_TRANSPORTER_2"/>
    <property type="match status" value="2"/>
</dbReference>
<comment type="caution">
    <text evidence="13">The sequence shown here is derived from an EMBL/GenBank/DDBJ whole genome shotgun (WGS) entry which is preliminary data.</text>
</comment>
<evidence type="ECO:0000256" key="7">
    <source>
        <dbReference type="ARBA" id="ARBA00022840"/>
    </source>
</evidence>
<dbReference type="SMART" id="SM00382">
    <property type="entry name" value="AAA"/>
    <property type="match status" value="2"/>
</dbReference>
<keyword evidence="14" id="KW-1185">Reference proteome</keyword>
<evidence type="ECO:0000259" key="12">
    <source>
        <dbReference type="PROSITE" id="PS50929"/>
    </source>
</evidence>
<dbReference type="Gene3D" id="3.40.50.300">
    <property type="entry name" value="P-loop containing nucleotide triphosphate hydrolases"/>
    <property type="match status" value="2"/>
</dbReference>
<dbReference type="CDD" id="cd03244">
    <property type="entry name" value="ABCC_MRP_domain2"/>
    <property type="match status" value="1"/>
</dbReference>
<dbReference type="InterPro" id="IPR036640">
    <property type="entry name" value="ABC1_TM_sf"/>
</dbReference>
<feature type="transmembrane region" description="Helical" evidence="10">
    <location>
        <begin position="233"/>
        <end position="258"/>
    </location>
</feature>
<feature type="transmembrane region" description="Helical" evidence="10">
    <location>
        <begin position="721"/>
        <end position="745"/>
    </location>
</feature>
<evidence type="ECO:0000313" key="14">
    <source>
        <dbReference type="Proteomes" id="UP000663828"/>
    </source>
</evidence>
<feature type="transmembrane region" description="Helical" evidence="10">
    <location>
        <begin position="889"/>
        <end position="918"/>
    </location>
</feature>
<sequence>MPSEKPHPFLKCNVFQKVFHTWVTSLLRLGHKRPLEIDDVFDILPEDQSQPWTDSIEKAWQDDLLFGKKSNKANYRPSLIKATAKAYGRQYVSIGVFLFIYTICRFIQPFILARFIRYFAPCSNVPFRDAIILATLTSAFPWIMFLCRHMAFILAFLAGMRLRCAYSGLVFRKIMKLSTRSLGIHSSGKIVNLLTNDVQTIERLALDGHFLWLGLLETIVVLAILWSRVGVTVLLAIIYTCFVLLLQMICGKCIQLIWTKRVRQTDLRIKLMNEVVKSIHLVKMYVWERPFRMKVEDVRRRETFYVICQSIANTVKIVNAQTFPNAFFLVIFGLLWYQKATFDTEFFTIAFVLISYLRNTFLNNFSSAFTNLSQYWVAAKRIENFLLSEEYDRSTAITYDLNSENIENDGCIVDVRQVSSYWETNASFHLQDITFSARNGDLIMVIGSIASGKSSLLMTLLGEMSITHGTIAYHKNSHVCYVPQEPWIFSGTIKENILFGLEYDAQKFNRCIHATALHIDLENLPYGDSTIVGDNGVILSGGQKARLSLARALYRDEDIYLLDDPLSAVDVEVGRHIVQKCILGRLTSKVCILVTHQIQFLKYATKIIFLDKGVQIATGTYAELMKTCPEFTLWTETTTQKLRAGSGSTNASSSQLNLTTTPEYLTQFSLVTALPGNEEEEKLLPPLAEKPVQKETAETKRTGSVGINVFKRYIKAGGCGVFGMTFLFIIFGTTSAIILMSNWWLGRWSNAERIRYSSTNSTSNCSTTNVSAIATMSDNEWFRKRDQYFYILLTLSLSSVVLLFIRTMAYFASCHIISRSLHNQMFNALLRAPVLFFDSNPIGKSSLKRKLSLWTKKLAVLGRVVNRFSKDISSIDEQLSDVTYNFVDVFFNILSTIIFIAYMQPLSLISMVCVGLFLERVRRVYTPAVRDMKRLESLSRSPIYSHLSSSIQGVLIIRAYRAQQMCVRDFANCLDEHSRVYSVMLGMNRWSAMRIECVVAAFIGFLAFSMLLMHRNIPISDVSLILAYSFTLVGSVQWIVRLSVDVMMQMTSVERVIEYVDLKPEEAPNTQSSVTLSPQWPIGGIVFDNLSFRYSSTSSWVLKNINISIQPNEKIGIVGRTGAGKSSIIQSLFRMAELDGRILIDGVDTQHLSLYDLRRHISIIPQDPVLFNDTLRINLDPFGEYSDTEIWTALEEVQLKLDVVGGLQQQITEGGSNLSVGQRQLICLARALLRKNKILVIDEATANVDHKTDELIQTSIRRKFVSCTVLTIAHRLRTIIDSDKILVLSHGQVVEFASPYELLSDEQSQFSQLVSQTGDRETAHLIQQAKKASIASRHT</sequence>
<evidence type="ECO:0000256" key="2">
    <source>
        <dbReference type="ARBA" id="ARBA00009726"/>
    </source>
</evidence>